<evidence type="ECO:0000256" key="1">
    <source>
        <dbReference type="ARBA" id="ARBA00004651"/>
    </source>
</evidence>
<evidence type="ECO:0000313" key="8">
    <source>
        <dbReference type="Proteomes" id="UP000464317"/>
    </source>
</evidence>
<accession>A0A809S1B5</accession>
<dbReference type="AlphaFoldDB" id="A0A809S1B5"/>
<organism evidence="7 8">
    <name type="scientific">Mycoplasmopsis felis</name>
    <dbReference type="NCBI Taxonomy" id="33923"/>
    <lineage>
        <taxon>Bacteria</taxon>
        <taxon>Bacillati</taxon>
        <taxon>Mycoplasmatota</taxon>
        <taxon>Mycoplasmoidales</taxon>
        <taxon>Metamycoplasmataceae</taxon>
        <taxon>Mycoplasmopsis</taxon>
    </lineage>
</organism>
<evidence type="ECO:0000256" key="5">
    <source>
        <dbReference type="ARBA" id="ARBA00023136"/>
    </source>
</evidence>
<dbReference type="KEGG" id="mfel:JPM2_6100"/>
<keyword evidence="4 6" id="KW-1133">Transmembrane helix</keyword>
<evidence type="ECO:0000256" key="2">
    <source>
        <dbReference type="ARBA" id="ARBA00022475"/>
    </source>
</evidence>
<dbReference type="Proteomes" id="UP000464317">
    <property type="component" value="Chromosome"/>
</dbReference>
<dbReference type="GO" id="GO:0005886">
    <property type="term" value="C:plasma membrane"/>
    <property type="evidence" value="ECO:0007669"/>
    <property type="project" value="UniProtKB-SubCell"/>
</dbReference>
<dbReference type="InterPro" id="IPR011699">
    <property type="entry name" value="MFS_Mycoplasma"/>
</dbReference>
<keyword evidence="2" id="KW-1003">Cell membrane</keyword>
<dbReference type="Pfam" id="PF07672">
    <property type="entry name" value="MFS_Mycoplasma"/>
    <property type="match status" value="1"/>
</dbReference>
<dbReference type="InterPro" id="IPR059214">
    <property type="entry name" value="MSC_0882-like"/>
</dbReference>
<feature type="transmembrane region" description="Helical" evidence="6">
    <location>
        <begin position="263"/>
        <end position="284"/>
    </location>
</feature>
<feature type="transmembrane region" description="Helical" evidence="6">
    <location>
        <begin position="46"/>
        <end position="66"/>
    </location>
</feature>
<evidence type="ECO:0000313" key="7">
    <source>
        <dbReference type="EMBL" id="BBU47917.1"/>
    </source>
</evidence>
<keyword evidence="5 6" id="KW-0472">Membrane</keyword>
<evidence type="ECO:0000256" key="4">
    <source>
        <dbReference type="ARBA" id="ARBA00022989"/>
    </source>
</evidence>
<keyword evidence="3 6" id="KW-0812">Transmembrane</keyword>
<dbReference type="RefSeq" id="WP_161553323.1">
    <property type="nucleotide sequence ID" value="NZ_AP022325.1"/>
</dbReference>
<protein>
    <submittedName>
        <fullName evidence="7">Uncharacterized protein</fullName>
    </submittedName>
</protein>
<feature type="transmembrane region" description="Helical" evidence="6">
    <location>
        <begin position="140"/>
        <end position="163"/>
    </location>
</feature>
<keyword evidence="8" id="KW-1185">Reference proteome</keyword>
<gene>
    <name evidence="7" type="ORF">JPM2_6100</name>
</gene>
<feature type="transmembrane region" description="Helical" evidence="6">
    <location>
        <begin position="78"/>
        <end position="99"/>
    </location>
</feature>
<evidence type="ECO:0000256" key="3">
    <source>
        <dbReference type="ARBA" id="ARBA00022692"/>
    </source>
</evidence>
<name>A0A809S1B5_9BACT</name>
<sequence>MFWSKTNKPNNIQTNEQKQDIQVEVKINDDFLKIIKKEKIINRVNAWFWTIILLTTLLCVFLNYWFNTRINVNNGIFIYILLGIPFLISIGLSIKYAIIISGWKKSEKRYLKDPSQKNIANSIFMDTYKNLNLKIVRLKWLFAIFSTYLLLFILIISLLYWQIKSIELGTLPVKEGEQNPTGFYLSIDFIQKLDEAFGNTKNFVIINSVVLLVSFASVIAFVLFDKKRLQDLYHHLGENENTIKFIETVQLLKKNENRMWLKIYIVIFILVVLLPTVLIIYLVYKGLIRRRK</sequence>
<dbReference type="NCBIfam" id="NF045846">
    <property type="entry name" value="MSC0882_dom"/>
    <property type="match status" value="1"/>
</dbReference>
<dbReference type="EMBL" id="AP022325">
    <property type="protein sequence ID" value="BBU47917.1"/>
    <property type="molecule type" value="Genomic_DNA"/>
</dbReference>
<proteinExistence type="predicted"/>
<evidence type="ECO:0000256" key="6">
    <source>
        <dbReference type="SAM" id="Phobius"/>
    </source>
</evidence>
<reference evidence="7 8" key="1">
    <citation type="submission" date="2020-01" db="EMBL/GenBank/DDBJ databases">
        <title>Complete genome sequence of Mycoplasma felis strain Myco-2.</title>
        <authorList>
            <person name="Kinoshita Y."/>
            <person name="Niwa H."/>
            <person name="Uchida-Fujii E."/>
            <person name="Nukada T."/>
        </authorList>
    </citation>
    <scope>NUCLEOTIDE SEQUENCE [LARGE SCALE GENOMIC DNA]</scope>
    <source>
        <strain evidence="7 8">Myco-2</strain>
    </source>
</reference>
<feature type="transmembrane region" description="Helical" evidence="6">
    <location>
        <begin position="203"/>
        <end position="224"/>
    </location>
</feature>
<comment type="subcellular location">
    <subcellularLocation>
        <location evidence="1">Cell membrane</location>
        <topology evidence="1">Multi-pass membrane protein</topology>
    </subcellularLocation>
</comment>